<organism evidence="2 3">
    <name type="scientific">Polyangium fumosum</name>
    <dbReference type="NCBI Taxonomy" id="889272"/>
    <lineage>
        <taxon>Bacteria</taxon>
        <taxon>Pseudomonadati</taxon>
        <taxon>Myxococcota</taxon>
        <taxon>Polyangia</taxon>
        <taxon>Polyangiales</taxon>
        <taxon>Polyangiaceae</taxon>
        <taxon>Polyangium</taxon>
    </lineage>
</organism>
<dbReference type="PANTHER" id="PTHR43883:SF1">
    <property type="entry name" value="GLUCONOKINASE"/>
    <property type="match status" value="1"/>
</dbReference>
<evidence type="ECO:0000259" key="1">
    <source>
        <dbReference type="Pfam" id="PF09414"/>
    </source>
</evidence>
<dbReference type="SUPFAM" id="SSF56091">
    <property type="entry name" value="DNA ligase/mRNA capping enzyme, catalytic domain"/>
    <property type="match status" value="1"/>
</dbReference>
<keyword evidence="3" id="KW-1185">Reference proteome</keyword>
<gene>
    <name evidence="2" type="ORF">E8A74_37340</name>
</gene>
<reference evidence="2 3" key="1">
    <citation type="submission" date="2019-04" db="EMBL/GenBank/DDBJ databases">
        <authorList>
            <person name="Li Y."/>
            <person name="Wang J."/>
        </authorList>
    </citation>
    <scope>NUCLEOTIDE SEQUENCE [LARGE SCALE GENOMIC DNA]</scope>
    <source>
        <strain evidence="2 3">DSM 14668</strain>
    </source>
</reference>
<name>A0A4U1IYA8_9BACT</name>
<dbReference type="Gene3D" id="3.30.470.30">
    <property type="entry name" value="DNA ligase/mRNA capping enzyme"/>
    <property type="match status" value="1"/>
</dbReference>
<dbReference type="Pfam" id="PF09414">
    <property type="entry name" value="RNA_ligase"/>
    <property type="match status" value="1"/>
</dbReference>
<dbReference type="OrthoDB" id="255834at2"/>
<dbReference type="InterPro" id="IPR052732">
    <property type="entry name" value="Cell-binding_unc_protein"/>
</dbReference>
<dbReference type="PANTHER" id="PTHR43883">
    <property type="entry name" value="SLR0207 PROTEIN"/>
    <property type="match status" value="1"/>
</dbReference>
<accession>A0A4U1IYA8</accession>
<sequence length="219" mass="24179">MSAKYPRTFHFPWSPGGTSDDKRMSDVSALVGAEIVATEKCDGSNLTYTRKNVFSRSHAGPPAHPSFDLAKATHARIGHLLSEGISVFCEYCYAVHSITYDKLPEYSLVFGVRDDTSGIWWDWDMVTAQAGDLGLPTAPVLFRGVVSSVDELRALTDRLSREPSTFGGPREGVVVRVAAQFADSAFGRCVAKWVRKGHVQTDEHWLHQAIVPQRLARSE</sequence>
<proteinExistence type="predicted"/>
<dbReference type="InterPro" id="IPR021122">
    <property type="entry name" value="RNA_ligase_dom_REL/Rnl2"/>
</dbReference>
<feature type="domain" description="RNA ligase" evidence="1">
    <location>
        <begin position="34"/>
        <end position="194"/>
    </location>
</feature>
<evidence type="ECO:0000313" key="2">
    <source>
        <dbReference type="EMBL" id="TKC99567.1"/>
    </source>
</evidence>
<evidence type="ECO:0000313" key="3">
    <source>
        <dbReference type="Proteomes" id="UP000309215"/>
    </source>
</evidence>
<protein>
    <recommendedName>
        <fullName evidence="1">RNA ligase domain-containing protein</fullName>
    </recommendedName>
</protein>
<dbReference type="AlphaFoldDB" id="A0A4U1IYA8"/>
<dbReference type="EMBL" id="SSMQ01000055">
    <property type="protein sequence ID" value="TKC99567.1"/>
    <property type="molecule type" value="Genomic_DNA"/>
</dbReference>
<dbReference type="Proteomes" id="UP000309215">
    <property type="component" value="Unassembled WGS sequence"/>
</dbReference>
<comment type="caution">
    <text evidence="2">The sequence shown here is derived from an EMBL/GenBank/DDBJ whole genome shotgun (WGS) entry which is preliminary data.</text>
</comment>